<accession>A0A0G4F0J7</accession>
<evidence type="ECO:0000256" key="2">
    <source>
        <dbReference type="ARBA" id="ARBA00023134"/>
    </source>
</evidence>
<dbReference type="PANTHER" id="PTHR11702">
    <property type="entry name" value="DEVELOPMENTALLY REGULATED GTP-BINDING PROTEIN-RELATED"/>
    <property type="match status" value="1"/>
</dbReference>
<name>A0A0G4F0J7_9ALVE</name>
<dbReference type="PROSITE" id="PS51710">
    <property type="entry name" value="G_OBG"/>
    <property type="match status" value="1"/>
</dbReference>
<feature type="domain" description="OBG-type G" evidence="4">
    <location>
        <begin position="632"/>
        <end position="810"/>
    </location>
</feature>
<evidence type="ECO:0000256" key="1">
    <source>
        <dbReference type="ARBA" id="ARBA00022741"/>
    </source>
</evidence>
<feature type="compositionally biased region" description="Basic and acidic residues" evidence="3">
    <location>
        <begin position="140"/>
        <end position="151"/>
    </location>
</feature>
<keyword evidence="1" id="KW-0547">Nucleotide-binding</keyword>
<evidence type="ECO:0000256" key="3">
    <source>
        <dbReference type="SAM" id="MobiDB-lite"/>
    </source>
</evidence>
<proteinExistence type="predicted"/>
<dbReference type="InterPro" id="IPR036726">
    <property type="entry name" value="GTP1_OBG_dom_sf"/>
</dbReference>
<dbReference type="GO" id="GO:0005739">
    <property type="term" value="C:mitochondrion"/>
    <property type="evidence" value="ECO:0007669"/>
    <property type="project" value="TreeGrafter"/>
</dbReference>
<dbReference type="AlphaFoldDB" id="A0A0G4F0J7"/>
<dbReference type="GO" id="GO:0005525">
    <property type="term" value="F:GTP binding"/>
    <property type="evidence" value="ECO:0007669"/>
    <property type="project" value="UniProtKB-KW"/>
</dbReference>
<reference evidence="5" key="1">
    <citation type="submission" date="2014-11" db="EMBL/GenBank/DDBJ databases">
        <authorList>
            <person name="Otto D Thomas"/>
            <person name="Naeem Raeece"/>
        </authorList>
    </citation>
    <scope>NUCLEOTIDE SEQUENCE</scope>
</reference>
<feature type="compositionally biased region" description="Acidic residues" evidence="3">
    <location>
        <begin position="356"/>
        <end position="373"/>
    </location>
</feature>
<feature type="compositionally biased region" description="Basic and acidic residues" evidence="3">
    <location>
        <begin position="49"/>
        <end position="66"/>
    </location>
</feature>
<feature type="compositionally biased region" description="Basic and acidic residues" evidence="3">
    <location>
        <begin position="391"/>
        <end position="401"/>
    </location>
</feature>
<dbReference type="InterPro" id="IPR006169">
    <property type="entry name" value="GTP1_OBG_dom"/>
</dbReference>
<sequence length="1000" mass="110258">MRFVPTCAASAFRSTSSIGHPTRRRIYSSLFSSPSLRAVSSRGQQQSGRLEEEAGGKQRGDRKGIDNGDEWADSGGSTGWACKTVGAPPSLPASVSGKSHQNLPLSHHEIFPEGQAAARERERGRCDNTMPTEGIPMKPDVTEEPQREGRRAGRRARRAARLSPSTDMPSSSAPPPPSFQWLTPTSTSPPGAFPFDPSDPQWDDGIRGRPSAESSWQRETARRREEAGQMETKIEDVEEQEGFREEKGASAGAAAGEEGGTMPKRSAFPLNNQDEILKDARTEKQTERVWGQWVEEEGQSLRHASRSFVVQQGGHEEAYLSRKRPLNIFDEAPGVFQRETERRALSSGLPLISIDEPSDEEAAMGEAEEEESETGNQGRDGGSDGEVEVEILSREGGDRGIGRGGMKKKRKEAFRGRVSSLSGESKGDSGGLNRASSSFGEMESEEDARRQQQQKDLMEVITSHDTESFPRHQRPFVDRMWMDVKAGNGGNFVKGAFRKKNNRGPGYGGHGGDVLMTASRVVNDFLQLEPEVRAKDGEDAHETHRGLHAPPSILKVPLGTILRKRVPTGEKREGRSLHKRVFWYQFLNEKDIVKIADGGLGGIARSARKLKDWRLPTPGQKVKLELELRLMVDACLVGLPNSGKSSLAAALTRMYTRIGPEPFSTTRPHVSLLRFSDGQDLRLCDLPPLYEGASEDRKRGMRILRHLYRARTLLYVLDASRLRDGPADPLEELLLLREEIAKYDEGFLKTKNEMVVMTKCDCLHKDVLFQLDSLHFRLKEQLPHIQVLGTSARFGLGISEAASAVRSLTFPDGMSSEERVRRVRSEGVEGALLPDLETIRESMARVDLSSMPAVPKPAAATVEGGRDPTAPPLSAFLHPSFLSGLRPVSHGAQKLSLRISDIQKEMGRGTKEEPEEEGPVAASKEEVRFQSEAGSFPVHRDTELQDATAFDEVFLSPPAATSETAVMSFQGGEKNKIKKGRAAVVLGHQNYLKKSRHEKK</sequence>
<dbReference type="EMBL" id="CDMZ01000018">
    <property type="protein sequence ID" value="CEM04580.1"/>
    <property type="molecule type" value="Genomic_DNA"/>
</dbReference>
<feature type="region of interest" description="Disordered" evidence="3">
    <location>
        <begin position="30"/>
        <end position="271"/>
    </location>
</feature>
<organism evidence="5">
    <name type="scientific">Chromera velia CCMP2878</name>
    <dbReference type="NCBI Taxonomy" id="1169474"/>
    <lineage>
        <taxon>Eukaryota</taxon>
        <taxon>Sar</taxon>
        <taxon>Alveolata</taxon>
        <taxon>Colpodellida</taxon>
        <taxon>Chromeraceae</taxon>
        <taxon>Chromera</taxon>
    </lineage>
</organism>
<gene>
    <name evidence="5" type="ORF">Cvel_14344</name>
</gene>
<keyword evidence="2" id="KW-0342">GTP-binding</keyword>
<dbReference type="PANTHER" id="PTHR11702:SF44">
    <property type="entry name" value="GTP-BINDING PROTEIN OBGC, CHLOROPLASTIC"/>
    <property type="match status" value="1"/>
</dbReference>
<dbReference type="PRINTS" id="PR00326">
    <property type="entry name" value="GTP1OBG"/>
</dbReference>
<protein>
    <recommendedName>
        <fullName evidence="4">OBG-type G domain-containing protein</fullName>
    </recommendedName>
</protein>
<dbReference type="Gene3D" id="3.40.50.300">
    <property type="entry name" value="P-loop containing nucleotide triphosphate hydrolases"/>
    <property type="match status" value="1"/>
</dbReference>
<dbReference type="VEuPathDB" id="CryptoDB:Cvel_14344"/>
<dbReference type="Pfam" id="PF01926">
    <property type="entry name" value="MMR_HSR1"/>
    <property type="match status" value="1"/>
</dbReference>
<feature type="compositionally biased region" description="Low complexity" evidence="3">
    <location>
        <begin position="161"/>
        <end position="171"/>
    </location>
</feature>
<dbReference type="SUPFAM" id="SSF82051">
    <property type="entry name" value="Obg GTP-binding protein N-terminal domain"/>
    <property type="match status" value="1"/>
</dbReference>
<dbReference type="InterPro" id="IPR027417">
    <property type="entry name" value="P-loop_NTPase"/>
</dbReference>
<dbReference type="InterPro" id="IPR031167">
    <property type="entry name" value="G_OBG"/>
</dbReference>
<dbReference type="SUPFAM" id="SSF52540">
    <property type="entry name" value="P-loop containing nucleoside triphosphate hydrolases"/>
    <property type="match status" value="1"/>
</dbReference>
<dbReference type="Pfam" id="PF01018">
    <property type="entry name" value="GTP1_OBG"/>
    <property type="match status" value="1"/>
</dbReference>
<feature type="compositionally biased region" description="Basic and acidic residues" evidence="3">
    <location>
        <begin position="219"/>
        <end position="248"/>
    </location>
</feature>
<feature type="compositionally biased region" description="Polar residues" evidence="3">
    <location>
        <begin position="180"/>
        <end position="189"/>
    </location>
</feature>
<evidence type="ECO:0000259" key="4">
    <source>
        <dbReference type="PROSITE" id="PS51710"/>
    </source>
</evidence>
<evidence type="ECO:0000313" key="5">
    <source>
        <dbReference type="EMBL" id="CEM04580.1"/>
    </source>
</evidence>
<dbReference type="InterPro" id="IPR006073">
    <property type="entry name" value="GTP-bd"/>
</dbReference>
<dbReference type="Gene3D" id="2.70.210.12">
    <property type="entry name" value="GTP1/OBG domain"/>
    <property type="match status" value="1"/>
</dbReference>
<dbReference type="GO" id="GO:0003924">
    <property type="term" value="F:GTPase activity"/>
    <property type="evidence" value="ECO:0007669"/>
    <property type="project" value="InterPro"/>
</dbReference>
<dbReference type="InterPro" id="IPR045086">
    <property type="entry name" value="OBG_GTPase"/>
</dbReference>
<feature type="region of interest" description="Disordered" evidence="3">
    <location>
        <begin position="347"/>
        <end position="454"/>
    </location>
</feature>